<comment type="caution">
    <text evidence="2">The sequence shown here is derived from an EMBL/GenBank/DDBJ whole genome shotgun (WGS) entry which is preliminary data.</text>
</comment>
<evidence type="ECO:0000313" key="2">
    <source>
        <dbReference type="EMBL" id="KAJ4440474.1"/>
    </source>
</evidence>
<evidence type="ECO:0000256" key="1">
    <source>
        <dbReference type="SAM" id="MobiDB-lite"/>
    </source>
</evidence>
<sequence>MLPTIHPGTDRLRPHMREVTPQSPGTDHNDPEFPSIPRSPTEVVPRRLVRARVRLTARNPERSEPYRSRIEERVIACCWVHERNQTGKTIAEVRADFRRGFKEILLRNKDFYAIAVREYLNEALPGRWVGRGSPALPAPLAWPPRSPDLTKCDNSLWGFIKGIVSQNRYNTTDELKGVVKQAFTQVTPAMLRKMSHRTWRRRPIILCHENDGTQTSFG</sequence>
<reference evidence="2 3" key="1">
    <citation type="journal article" date="2022" name="Allergy">
        <title>Genome assembly and annotation of Periplaneta americana reveal a comprehensive cockroach allergen profile.</title>
        <authorList>
            <person name="Wang L."/>
            <person name="Xiong Q."/>
            <person name="Saelim N."/>
            <person name="Wang L."/>
            <person name="Nong W."/>
            <person name="Wan A.T."/>
            <person name="Shi M."/>
            <person name="Liu X."/>
            <person name="Cao Q."/>
            <person name="Hui J.H.L."/>
            <person name="Sookrung N."/>
            <person name="Leung T.F."/>
            <person name="Tungtrongchitr A."/>
            <person name="Tsui S.K.W."/>
        </authorList>
    </citation>
    <scope>NUCLEOTIDE SEQUENCE [LARGE SCALE GENOMIC DNA]</scope>
    <source>
        <strain evidence="2">PWHHKU_190912</strain>
    </source>
</reference>
<accession>A0ABQ8T1X6</accession>
<dbReference type="InterPro" id="IPR036397">
    <property type="entry name" value="RNaseH_sf"/>
</dbReference>
<gene>
    <name evidence="2" type="ORF">ANN_08615</name>
</gene>
<name>A0ABQ8T1X6_PERAM</name>
<dbReference type="PANTHER" id="PTHR47326">
    <property type="entry name" value="TRANSPOSABLE ELEMENT TC3 TRANSPOSASE-LIKE PROTEIN"/>
    <property type="match status" value="1"/>
</dbReference>
<protein>
    <submittedName>
        <fullName evidence="2">Uncharacterized protein</fullName>
    </submittedName>
</protein>
<dbReference type="EMBL" id="JAJSOF020000017">
    <property type="protein sequence ID" value="KAJ4440474.1"/>
    <property type="molecule type" value="Genomic_DNA"/>
</dbReference>
<proteinExistence type="predicted"/>
<dbReference type="Proteomes" id="UP001148838">
    <property type="component" value="Unassembled WGS sequence"/>
</dbReference>
<evidence type="ECO:0000313" key="3">
    <source>
        <dbReference type="Proteomes" id="UP001148838"/>
    </source>
</evidence>
<organism evidence="2 3">
    <name type="scientific">Periplaneta americana</name>
    <name type="common">American cockroach</name>
    <name type="synonym">Blatta americana</name>
    <dbReference type="NCBI Taxonomy" id="6978"/>
    <lineage>
        <taxon>Eukaryota</taxon>
        <taxon>Metazoa</taxon>
        <taxon>Ecdysozoa</taxon>
        <taxon>Arthropoda</taxon>
        <taxon>Hexapoda</taxon>
        <taxon>Insecta</taxon>
        <taxon>Pterygota</taxon>
        <taxon>Neoptera</taxon>
        <taxon>Polyneoptera</taxon>
        <taxon>Dictyoptera</taxon>
        <taxon>Blattodea</taxon>
        <taxon>Blattoidea</taxon>
        <taxon>Blattidae</taxon>
        <taxon>Blattinae</taxon>
        <taxon>Periplaneta</taxon>
    </lineage>
</organism>
<feature type="compositionally biased region" description="Basic and acidic residues" evidence="1">
    <location>
        <begin position="8"/>
        <end position="18"/>
    </location>
</feature>
<dbReference type="PANTHER" id="PTHR47326:SF1">
    <property type="entry name" value="HTH PSQ-TYPE DOMAIN-CONTAINING PROTEIN"/>
    <property type="match status" value="1"/>
</dbReference>
<feature type="region of interest" description="Disordered" evidence="1">
    <location>
        <begin position="1"/>
        <end position="41"/>
    </location>
</feature>
<keyword evidence="3" id="KW-1185">Reference proteome</keyword>
<dbReference type="Gene3D" id="3.30.420.10">
    <property type="entry name" value="Ribonuclease H-like superfamily/Ribonuclease H"/>
    <property type="match status" value="1"/>
</dbReference>